<dbReference type="GO" id="GO:0005886">
    <property type="term" value="C:plasma membrane"/>
    <property type="evidence" value="ECO:0007669"/>
    <property type="project" value="UniProtKB-SubCell"/>
</dbReference>
<evidence type="ECO:0000256" key="5">
    <source>
        <dbReference type="ARBA" id="ARBA00022692"/>
    </source>
</evidence>
<dbReference type="OrthoDB" id="9800873at2"/>
<feature type="transmembrane region" description="Helical" evidence="8">
    <location>
        <begin position="130"/>
        <end position="150"/>
    </location>
</feature>
<keyword evidence="7 8" id="KW-0472">Membrane</keyword>
<keyword evidence="5 8" id="KW-0812">Transmembrane</keyword>
<evidence type="ECO:0000256" key="4">
    <source>
        <dbReference type="ARBA" id="ARBA00022475"/>
    </source>
</evidence>
<feature type="transmembrane region" description="Helical" evidence="8">
    <location>
        <begin position="166"/>
        <end position="183"/>
    </location>
</feature>
<comment type="caution">
    <text evidence="9">The sequence shown here is derived from an EMBL/GenBank/DDBJ whole genome shotgun (WGS) entry which is preliminary data.</text>
</comment>
<feature type="transmembrane region" description="Helical" evidence="8">
    <location>
        <begin position="228"/>
        <end position="246"/>
    </location>
</feature>
<name>A0A0R3ND39_9BRAD</name>
<evidence type="ECO:0000256" key="3">
    <source>
        <dbReference type="ARBA" id="ARBA00022448"/>
    </source>
</evidence>
<evidence type="ECO:0000256" key="8">
    <source>
        <dbReference type="RuleBase" id="RU363041"/>
    </source>
</evidence>
<dbReference type="InterPro" id="IPR002781">
    <property type="entry name" value="TM_pro_TauE-like"/>
</dbReference>
<accession>A0A0R3ND39</accession>
<feature type="transmembrane region" description="Helical" evidence="8">
    <location>
        <begin position="98"/>
        <end position="118"/>
    </location>
</feature>
<evidence type="ECO:0000313" key="9">
    <source>
        <dbReference type="EMBL" id="KRR29978.1"/>
    </source>
</evidence>
<dbReference type="Pfam" id="PF01925">
    <property type="entry name" value="TauE"/>
    <property type="match status" value="1"/>
</dbReference>
<dbReference type="RefSeq" id="WP_057841504.1">
    <property type="nucleotide sequence ID" value="NZ_LLYA01000002.1"/>
</dbReference>
<feature type="transmembrane region" description="Helical" evidence="8">
    <location>
        <begin position="40"/>
        <end position="61"/>
    </location>
</feature>
<sequence length="250" mass="26421">MFDSMLILIAAAFLLAGFIKGVIGLGLPTVSMGLLAVTMPPAQAIAIVIVPAIVTNIWQTFGGPYLRDIMRRLWPLMAGTVAGIWLNAGLLTGPYAPYGTVVLGTLLVIYAILGLSKLHFKVARRDEKWIGGIVGLITGVVSAATGVQVIPSMPYMQAIGMEKDELVQALGVFFTVATVALAFNLTTAGLLTAATALPGAVAMVASFAGMFIGQAVRNRMQPDVFRRWFLIAMILLGLYLAGSAFVKIHG</sequence>
<keyword evidence="10" id="KW-1185">Reference proteome</keyword>
<comment type="similarity">
    <text evidence="2 8">Belongs to the 4-toluene sulfonate uptake permease (TSUP) (TC 2.A.102) family.</text>
</comment>
<evidence type="ECO:0000256" key="2">
    <source>
        <dbReference type="ARBA" id="ARBA00009142"/>
    </source>
</evidence>
<keyword evidence="3" id="KW-0813">Transport</keyword>
<dbReference type="AlphaFoldDB" id="A0A0R3ND39"/>
<dbReference type="EMBL" id="LLYA01000002">
    <property type="protein sequence ID" value="KRR29978.1"/>
    <property type="molecule type" value="Genomic_DNA"/>
</dbReference>
<evidence type="ECO:0000256" key="6">
    <source>
        <dbReference type="ARBA" id="ARBA00022989"/>
    </source>
</evidence>
<reference evidence="9 10" key="1">
    <citation type="submission" date="2014-03" db="EMBL/GenBank/DDBJ databases">
        <title>Bradyrhizobium valentinum sp. nov., isolated from effective nodules of Lupinus mariae-josephae, a lupine endemic of basic-lime soils in Eastern Spain.</title>
        <authorList>
            <person name="Duran D."/>
            <person name="Rey L."/>
            <person name="Navarro A."/>
            <person name="Busquets A."/>
            <person name="Imperial J."/>
            <person name="Ruiz-Argueso T."/>
        </authorList>
    </citation>
    <scope>NUCLEOTIDE SEQUENCE [LARGE SCALE GENOMIC DNA]</scope>
    <source>
        <strain evidence="9 10">Ro19</strain>
    </source>
</reference>
<evidence type="ECO:0000313" key="10">
    <source>
        <dbReference type="Proteomes" id="UP000052023"/>
    </source>
</evidence>
<comment type="subcellular location">
    <subcellularLocation>
        <location evidence="1 8">Cell membrane</location>
        <topology evidence="1 8">Multi-pass membrane protein</topology>
    </subcellularLocation>
</comment>
<dbReference type="PANTHER" id="PTHR30269:SF32">
    <property type="entry name" value="MEMBRANE TRANSPORTER PROTEIN-RELATED"/>
    <property type="match status" value="1"/>
</dbReference>
<proteinExistence type="inferred from homology"/>
<dbReference type="InterPro" id="IPR052017">
    <property type="entry name" value="TSUP"/>
</dbReference>
<feature type="transmembrane region" description="Helical" evidence="8">
    <location>
        <begin position="190"/>
        <end position="216"/>
    </location>
</feature>
<evidence type="ECO:0000256" key="1">
    <source>
        <dbReference type="ARBA" id="ARBA00004651"/>
    </source>
</evidence>
<dbReference type="PANTHER" id="PTHR30269">
    <property type="entry name" value="TRANSMEMBRANE PROTEIN YFCA"/>
    <property type="match status" value="1"/>
</dbReference>
<dbReference type="Proteomes" id="UP000052023">
    <property type="component" value="Unassembled WGS sequence"/>
</dbReference>
<protein>
    <recommendedName>
        <fullName evidence="8">Probable membrane transporter protein</fullName>
    </recommendedName>
</protein>
<gene>
    <name evidence="9" type="ORF">CQ13_14330</name>
</gene>
<organism evidence="9 10">
    <name type="scientific">Bradyrhizobium retamae</name>
    <dbReference type="NCBI Taxonomy" id="1300035"/>
    <lineage>
        <taxon>Bacteria</taxon>
        <taxon>Pseudomonadati</taxon>
        <taxon>Pseudomonadota</taxon>
        <taxon>Alphaproteobacteria</taxon>
        <taxon>Hyphomicrobiales</taxon>
        <taxon>Nitrobacteraceae</taxon>
        <taxon>Bradyrhizobium</taxon>
    </lineage>
</organism>
<feature type="transmembrane region" description="Helical" evidence="8">
    <location>
        <begin position="73"/>
        <end position="92"/>
    </location>
</feature>
<keyword evidence="6 8" id="KW-1133">Transmembrane helix</keyword>
<keyword evidence="4 8" id="KW-1003">Cell membrane</keyword>
<evidence type="ECO:0000256" key="7">
    <source>
        <dbReference type="ARBA" id="ARBA00023136"/>
    </source>
</evidence>